<organism evidence="7">
    <name type="scientific">Rodentolepis nana</name>
    <name type="common">Dwarf tapeworm</name>
    <name type="synonym">Hymenolepis nana</name>
    <dbReference type="NCBI Taxonomy" id="102285"/>
    <lineage>
        <taxon>Eukaryota</taxon>
        <taxon>Metazoa</taxon>
        <taxon>Spiralia</taxon>
        <taxon>Lophotrochozoa</taxon>
        <taxon>Platyhelminthes</taxon>
        <taxon>Cestoda</taxon>
        <taxon>Eucestoda</taxon>
        <taxon>Cyclophyllidea</taxon>
        <taxon>Hymenolepididae</taxon>
        <taxon>Rodentolepis</taxon>
    </lineage>
</organism>
<dbReference type="GO" id="GO:0005085">
    <property type="term" value="F:guanyl-nucleotide exchange factor activity"/>
    <property type="evidence" value="ECO:0007669"/>
    <property type="project" value="UniProtKB-KW"/>
</dbReference>
<keyword evidence="1" id="KW-0344">Guanine-nucleotide releasing factor</keyword>
<dbReference type="Proteomes" id="UP000278807">
    <property type="component" value="Unassembled WGS sequence"/>
</dbReference>
<evidence type="ECO:0000256" key="2">
    <source>
        <dbReference type="SAM" id="Coils"/>
    </source>
</evidence>
<dbReference type="InterPro" id="IPR051336">
    <property type="entry name" value="RhoGEF_Guanine_NuclExch_SF"/>
</dbReference>
<dbReference type="PANTHER" id="PTHR22826:SF209">
    <property type="entry name" value="DH DOMAIN-CONTAINING PROTEIN"/>
    <property type="match status" value="1"/>
</dbReference>
<feature type="region of interest" description="Disordered" evidence="3">
    <location>
        <begin position="288"/>
        <end position="327"/>
    </location>
</feature>
<gene>
    <name evidence="5" type="ORF">HNAJ_LOCUS4730</name>
</gene>
<proteinExistence type="predicted"/>
<evidence type="ECO:0000256" key="3">
    <source>
        <dbReference type="SAM" id="MobiDB-lite"/>
    </source>
</evidence>
<dbReference type="Gene3D" id="1.20.900.10">
    <property type="entry name" value="Dbl homology (DH) domain"/>
    <property type="match status" value="1"/>
</dbReference>
<dbReference type="PANTHER" id="PTHR22826">
    <property type="entry name" value="RHO GUANINE EXCHANGE FACTOR-RELATED"/>
    <property type="match status" value="1"/>
</dbReference>
<feature type="domain" description="DH" evidence="4">
    <location>
        <begin position="411"/>
        <end position="479"/>
    </location>
</feature>
<dbReference type="InterPro" id="IPR035899">
    <property type="entry name" value="DBL_dom_sf"/>
</dbReference>
<evidence type="ECO:0000313" key="6">
    <source>
        <dbReference type="Proteomes" id="UP000278807"/>
    </source>
</evidence>
<feature type="compositionally biased region" description="Low complexity" evidence="3">
    <location>
        <begin position="288"/>
        <end position="301"/>
    </location>
</feature>
<accession>A0A0R3TCE3</accession>
<dbReference type="SUPFAM" id="SSF48065">
    <property type="entry name" value="DBL homology domain (DH-domain)"/>
    <property type="match status" value="1"/>
</dbReference>
<feature type="coiled-coil region" evidence="2">
    <location>
        <begin position="244"/>
        <end position="275"/>
    </location>
</feature>
<dbReference type="WBParaSite" id="HNAJ_0000473201-mRNA-1">
    <property type="protein sequence ID" value="HNAJ_0000473201-mRNA-1"/>
    <property type="gene ID" value="HNAJ_0000473201"/>
</dbReference>
<evidence type="ECO:0000313" key="7">
    <source>
        <dbReference type="WBParaSite" id="HNAJ_0000473201-mRNA-1"/>
    </source>
</evidence>
<name>A0A0R3TCE3_RODNA</name>
<protein>
    <submittedName>
        <fullName evidence="7">DH domain-containing protein</fullName>
    </submittedName>
</protein>
<reference evidence="5 6" key="2">
    <citation type="submission" date="2018-11" db="EMBL/GenBank/DDBJ databases">
        <authorList>
            <consortium name="Pathogen Informatics"/>
        </authorList>
    </citation>
    <scope>NUCLEOTIDE SEQUENCE [LARGE SCALE GENOMIC DNA]</scope>
</reference>
<keyword evidence="2" id="KW-0175">Coiled coil</keyword>
<dbReference type="EMBL" id="UZAE01003555">
    <property type="protein sequence ID" value="VDO00590.1"/>
    <property type="molecule type" value="Genomic_DNA"/>
</dbReference>
<evidence type="ECO:0000313" key="5">
    <source>
        <dbReference type="EMBL" id="VDO00590.1"/>
    </source>
</evidence>
<sequence length="525" mass="59578">MIDPKSLIVDSPHYDPLADGVSGSDELNDFYYAGEDESSLTTESDELSLDLPIELNTSAPPLICLLPDYAEARVDILRKIEYLARAGLGKAVNQLDRLVQLYTEINEARQWISKGGNLNAPLTPERITEMDPAFCEETIKQLNAFLESREANLVLKGNPGQFRKQFSDLLNSEMKSRCSLNWTLVLSAHWYSRLQSQMMWTILNYIHPSVKSSQLIFARRSSKSMSRSPLHHPDNCVHSLSVDAQRYQVELSQMLRSVEEMENSLKMTISNLRQQISRNTFPIKVVPPAQHQHHNQPQTQQNSSTLSVARQKTTNGMEEAKEESSRLQTVDYSRGHILLCLILGSPGFEDDASPCGFLTHTALVIFNNIYELPVLFYIPQNPENPQTTLQTSSSPESKIIPEDRKLTNQKLYQRALHELLSTEVNYIKFLEAVTETFSPSLCDSNLPRLPNFIRDNRALLVVNLPEQLAFHKNHFYPQLLACDGDPFLIEKWADSSVSFTLFLSLSLISFKKFSECLVDHMLSVV</sequence>
<dbReference type="PROSITE" id="PS50010">
    <property type="entry name" value="DH_2"/>
    <property type="match status" value="1"/>
</dbReference>
<dbReference type="GO" id="GO:0005737">
    <property type="term" value="C:cytoplasm"/>
    <property type="evidence" value="ECO:0007669"/>
    <property type="project" value="TreeGrafter"/>
</dbReference>
<keyword evidence="6" id="KW-1185">Reference proteome</keyword>
<evidence type="ECO:0000256" key="1">
    <source>
        <dbReference type="ARBA" id="ARBA00022658"/>
    </source>
</evidence>
<evidence type="ECO:0000259" key="4">
    <source>
        <dbReference type="PROSITE" id="PS50010"/>
    </source>
</evidence>
<dbReference type="AlphaFoldDB" id="A0A0R3TCE3"/>
<feature type="compositionally biased region" description="Polar residues" evidence="3">
    <location>
        <begin position="302"/>
        <end position="316"/>
    </location>
</feature>
<dbReference type="InterPro" id="IPR000219">
    <property type="entry name" value="DH_dom"/>
</dbReference>
<reference evidence="7" key="1">
    <citation type="submission" date="2017-02" db="UniProtKB">
        <authorList>
            <consortium name="WormBaseParasite"/>
        </authorList>
    </citation>
    <scope>IDENTIFICATION</scope>
</reference>